<sequence length="1135" mass="126090">MQLEFRNERNVASTDDEPGVYANLLNDTVVILRMPSRLELLRLWGEFEASALDLLGELWSMTNGEITDRWGNLGFVDGFDRDEPFGFRKINRNPPRFAFLKEQAVVEALVDIGAVGGRTALGRNRQSLRNAQGSLSSIISGLSKVDQRRVIRTITQNNGDLELVLKTRGYTRMATSTIYDIFGAHCEPADMLEALAEATEASLLATAKPTTLETAQGKDRIAYAPIWFSHYLVSRGMWVWPIGFAKHLRAGYPMSLWPFCVLHAVPKHAHELAGRVISLSASGRRTSSEAAARAFLYTTFASNAWCEPRFAPSCLAAMKGWMMMYGSSADAMSSGMNRVYELAARHFDIDFAATPLHAVFTTGRRIAKSGVDIFDWCLNPTPCNTKKAVACLGGEVTSIPPHVRDWAIYLREALPLLRVESLDIPVTTCNAWLVYLLTLSESEAPRDMSEVVRTLHVNDGARSPSPSTFVGFLTKNRAEFGENVHGRVISLLANLWNRIAKRDGFSGLHSCPFDAKMDTGKTPPSRTRTPRPAMDLNVLSIIAVENRRDGYALARSDKAGRHHFRVVEEGATKVEGVFWPVVPLIVDIILHSPARQSSVRWLDSGEGDEFLVDIDTLREIRNPSPLATRGRREGFLRLYKLGHGIEQATLGMFYNTDKIRDDHEIQFIAPHLPAAVAELIDLQRRYNPMRSPIVPKDPQTGMERLALARKRPTYPLFRLPDTRRIYPPSSSTVMSYWRVLMKHCQPLVDQHLGYHYPLLDEKGLAIFDMHSMRVTATTEMLERGENLETVQQVLGHASLGMTLRYRAVSSKHVHGAMMRLIEARKDVVERAARSEPGALAELVAEAVHVREDDCIDADRVMQYSSSQVGFLDFFAHGICVGGSCETGGKRLSAKKYGPVWRPRACGSGCRFRLSGPRFLSGLIARYNALSMEHKISGNRDREINRQIRELEDEGKPVAHLRSATRKNVEFRAAILAEMQAESELIAKCMSILQEPRDGADARTLVVAGSEASLAEIEVRLEEMHELELAHRILSDARIVTAAAIDVPPGTEAMLAAGLRRIADSAGMRGMMAGAGLDREIKLLDILGEFLFGQGAEIGQIDGLLEGRASDDQIARIGEILEGRPSRTDGSERFVS</sequence>
<evidence type="ECO:0000259" key="2">
    <source>
        <dbReference type="Pfam" id="PF00589"/>
    </source>
</evidence>
<dbReference type="InterPro" id="IPR024965">
    <property type="entry name" value="Putative_integrase"/>
</dbReference>
<keyword evidence="1" id="KW-0233">DNA recombination</keyword>
<name>A0ABS3IZ48_9HYPH</name>
<dbReference type="InterPro" id="IPR013762">
    <property type="entry name" value="Integrase-like_cat_sf"/>
</dbReference>
<gene>
    <name evidence="3" type="ORF">J1C47_03545</name>
</gene>
<organism evidence="3 4">
    <name type="scientific">Jiella sonneratiae</name>
    <dbReference type="NCBI Taxonomy" id="2816856"/>
    <lineage>
        <taxon>Bacteria</taxon>
        <taxon>Pseudomonadati</taxon>
        <taxon>Pseudomonadota</taxon>
        <taxon>Alphaproteobacteria</taxon>
        <taxon>Hyphomicrobiales</taxon>
        <taxon>Aurantimonadaceae</taxon>
        <taxon>Jiella</taxon>
    </lineage>
</organism>
<dbReference type="RefSeq" id="WP_207349342.1">
    <property type="nucleotide sequence ID" value="NZ_JAFMPY010000003.1"/>
</dbReference>
<dbReference type="InterPro" id="IPR011010">
    <property type="entry name" value="DNA_brk_join_enz"/>
</dbReference>
<dbReference type="InterPro" id="IPR002104">
    <property type="entry name" value="Integrase_catalytic"/>
</dbReference>
<reference evidence="3 4" key="1">
    <citation type="submission" date="2021-03" db="EMBL/GenBank/DDBJ databases">
        <title>Whole genome sequence of Jiella sp. MQZ13P-4.</title>
        <authorList>
            <person name="Tuo L."/>
        </authorList>
    </citation>
    <scope>NUCLEOTIDE SEQUENCE [LARGE SCALE GENOMIC DNA]</scope>
    <source>
        <strain evidence="3 4">MQZ13P-4</strain>
    </source>
</reference>
<protein>
    <submittedName>
        <fullName evidence="3">Tyrosine-type recombinase/integrase</fullName>
    </submittedName>
</protein>
<dbReference type="CDD" id="cd00397">
    <property type="entry name" value="DNA_BRE_C"/>
    <property type="match status" value="1"/>
</dbReference>
<dbReference type="Proteomes" id="UP000664288">
    <property type="component" value="Unassembled WGS sequence"/>
</dbReference>
<evidence type="ECO:0000313" key="3">
    <source>
        <dbReference type="EMBL" id="MBO0902701.1"/>
    </source>
</evidence>
<keyword evidence="4" id="KW-1185">Reference proteome</keyword>
<proteinExistence type="predicted"/>
<dbReference type="EMBL" id="JAFMPY010000003">
    <property type="protein sequence ID" value="MBO0902701.1"/>
    <property type="molecule type" value="Genomic_DNA"/>
</dbReference>
<feature type="domain" description="Tyr recombinase" evidence="2">
    <location>
        <begin position="762"/>
        <end position="811"/>
    </location>
</feature>
<dbReference type="Pfam" id="PF13009">
    <property type="entry name" value="Integrase_2"/>
    <property type="match status" value="1"/>
</dbReference>
<dbReference type="Gene3D" id="1.10.443.10">
    <property type="entry name" value="Intergrase catalytic core"/>
    <property type="match status" value="1"/>
</dbReference>
<dbReference type="SUPFAM" id="SSF56349">
    <property type="entry name" value="DNA breaking-rejoining enzymes"/>
    <property type="match status" value="1"/>
</dbReference>
<dbReference type="Pfam" id="PF00589">
    <property type="entry name" value="Phage_integrase"/>
    <property type="match status" value="1"/>
</dbReference>
<accession>A0ABS3IZ48</accession>
<evidence type="ECO:0000313" key="4">
    <source>
        <dbReference type="Proteomes" id="UP000664288"/>
    </source>
</evidence>
<comment type="caution">
    <text evidence="3">The sequence shown here is derived from an EMBL/GenBank/DDBJ whole genome shotgun (WGS) entry which is preliminary data.</text>
</comment>
<evidence type="ECO:0000256" key="1">
    <source>
        <dbReference type="ARBA" id="ARBA00023172"/>
    </source>
</evidence>